<organism evidence="6 7">
    <name type="scientific">Shimia sagamensis</name>
    <dbReference type="NCBI Taxonomy" id="1566352"/>
    <lineage>
        <taxon>Bacteria</taxon>
        <taxon>Pseudomonadati</taxon>
        <taxon>Pseudomonadota</taxon>
        <taxon>Alphaproteobacteria</taxon>
        <taxon>Rhodobacterales</taxon>
        <taxon>Roseobacteraceae</taxon>
    </lineage>
</organism>
<dbReference type="PANTHER" id="PTHR30537:SF74">
    <property type="entry name" value="HTH-TYPE TRANSCRIPTIONAL REGULATOR TRPI"/>
    <property type="match status" value="1"/>
</dbReference>
<comment type="caution">
    <text evidence="6">The sequence shown here is derived from an EMBL/GenBank/DDBJ whole genome shotgun (WGS) entry which is preliminary data.</text>
</comment>
<dbReference type="InterPro" id="IPR000847">
    <property type="entry name" value="LysR_HTH_N"/>
</dbReference>
<dbReference type="InterPro" id="IPR058163">
    <property type="entry name" value="LysR-type_TF_proteobact-type"/>
</dbReference>
<keyword evidence="4" id="KW-0804">Transcription</keyword>
<keyword evidence="2" id="KW-0805">Transcription regulation</keyword>
<evidence type="ECO:0000256" key="4">
    <source>
        <dbReference type="ARBA" id="ARBA00023163"/>
    </source>
</evidence>
<keyword evidence="7" id="KW-1185">Reference proteome</keyword>
<dbReference type="Gene3D" id="3.40.190.10">
    <property type="entry name" value="Periplasmic binding protein-like II"/>
    <property type="match status" value="2"/>
</dbReference>
<evidence type="ECO:0000313" key="7">
    <source>
        <dbReference type="Proteomes" id="UP001157961"/>
    </source>
</evidence>
<dbReference type="RefSeq" id="WP_283426528.1">
    <property type="nucleotide sequence ID" value="NZ_FXTY01000005.1"/>
</dbReference>
<dbReference type="EMBL" id="FXTY01000005">
    <property type="protein sequence ID" value="SMP25488.1"/>
    <property type="molecule type" value="Genomic_DNA"/>
</dbReference>
<gene>
    <name evidence="6" type="ORF">SAMN06265373_105106</name>
</gene>
<evidence type="ECO:0000259" key="5">
    <source>
        <dbReference type="PROSITE" id="PS50931"/>
    </source>
</evidence>
<dbReference type="SUPFAM" id="SSF53850">
    <property type="entry name" value="Periplasmic binding protein-like II"/>
    <property type="match status" value="1"/>
</dbReference>
<evidence type="ECO:0000313" key="6">
    <source>
        <dbReference type="EMBL" id="SMP25488.1"/>
    </source>
</evidence>
<reference evidence="6 7" key="1">
    <citation type="submission" date="2017-05" db="EMBL/GenBank/DDBJ databases">
        <authorList>
            <person name="Varghese N."/>
            <person name="Submissions S."/>
        </authorList>
    </citation>
    <scope>NUCLEOTIDE SEQUENCE [LARGE SCALE GENOMIC DNA]</scope>
    <source>
        <strain evidence="6 7">DSM 29734</strain>
    </source>
</reference>
<comment type="similarity">
    <text evidence="1">Belongs to the LysR transcriptional regulatory family.</text>
</comment>
<dbReference type="PANTHER" id="PTHR30537">
    <property type="entry name" value="HTH-TYPE TRANSCRIPTIONAL REGULATOR"/>
    <property type="match status" value="1"/>
</dbReference>
<name>A0ABY1P4P5_9RHOB</name>
<evidence type="ECO:0000256" key="3">
    <source>
        <dbReference type="ARBA" id="ARBA00023125"/>
    </source>
</evidence>
<accession>A0ABY1P4P5</accession>
<dbReference type="InterPro" id="IPR036390">
    <property type="entry name" value="WH_DNA-bd_sf"/>
</dbReference>
<dbReference type="Proteomes" id="UP001157961">
    <property type="component" value="Unassembled WGS sequence"/>
</dbReference>
<dbReference type="InterPro" id="IPR036388">
    <property type="entry name" value="WH-like_DNA-bd_sf"/>
</dbReference>
<proteinExistence type="inferred from homology"/>
<evidence type="ECO:0000256" key="2">
    <source>
        <dbReference type="ARBA" id="ARBA00023015"/>
    </source>
</evidence>
<dbReference type="Pfam" id="PF00126">
    <property type="entry name" value="HTH_1"/>
    <property type="match status" value="1"/>
</dbReference>
<feature type="domain" description="HTH lysR-type" evidence="5">
    <location>
        <begin position="7"/>
        <end position="64"/>
    </location>
</feature>
<dbReference type="Pfam" id="PF03466">
    <property type="entry name" value="LysR_substrate"/>
    <property type="match status" value="1"/>
</dbReference>
<protein>
    <submittedName>
        <fullName evidence="6">LysR family transcriptional regulator, glycine cleavage system transcriptional activator</fullName>
    </submittedName>
</protein>
<sequence>MDWATLPSLAALRAFEAAARHQNLSAAARELNVTHAAIAQHVRTLETDLSTPLLFRSGRGVALTENGRHLAQHLSEGFEIISDGVSALQRTKEDRPLSISVTPSFAANWLMPRIGGFWQKHPEISLSINPSVNLIDLRRDGFDMAIRFGNGHWPGVTSELLTSGEFWVVASPKLVNQTTNLSLADAGHHPWLMDLHMLEWRKVVEDAGLNLDTVEMTSLETNELVLSATVAGLGVSVHPKSLVEREVAFGTLVQISSLPRTDLGYHLVTLPRPLSGKKRALRKWLMEEAKT</sequence>
<keyword evidence="3" id="KW-0238">DNA-binding</keyword>
<evidence type="ECO:0000256" key="1">
    <source>
        <dbReference type="ARBA" id="ARBA00009437"/>
    </source>
</evidence>
<dbReference type="SUPFAM" id="SSF46785">
    <property type="entry name" value="Winged helix' DNA-binding domain"/>
    <property type="match status" value="1"/>
</dbReference>
<dbReference type="PROSITE" id="PS50931">
    <property type="entry name" value="HTH_LYSR"/>
    <property type="match status" value="1"/>
</dbReference>
<dbReference type="Gene3D" id="1.10.10.10">
    <property type="entry name" value="Winged helix-like DNA-binding domain superfamily/Winged helix DNA-binding domain"/>
    <property type="match status" value="1"/>
</dbReference>
<dbReference type="InterPro" id="IPR005119">
    <property type="entry name" value="LysR_subst-bd"/>
</dbReference>